<feature type="compositionally biased region" description="Low complexity" evidence="2">
    <location>
        <begin position="568"/>
        <end position="578"/>
    </location>
</feature>
<feature type="compositionally biased region" description="Pro residues" evidence="2">
    <location>
        <begin position="535"/>
        <end position="554"/>
    </location>
</feature>
<keyword evidence="1" id="KW-0862">Zinc</keyword>
<dbReference type="Gene3D" id="2.30.29.30">
    <property type="entry name" value="Pleckstrin-homology domain (PH domain)/Phosphotyrosine-binding domain (PTB)"/>
    <property type="match status" value="1"/>
</dbReference>
<feature type="compositionally biased region" description="Basic and acidic residues" evidence="2">
    <location>
        <begin position="364"/>
        <end position="385"/>
    </location>
</feature>
<feature type="compositionally biased region" description="Basic and acidic residues" evidence="2">
    <location>
        <begin position="296"/>
        <end position="305"/>
    </location>
</feature>
<evidence type="ECO:0000256" key="3">
    <source>
        <dbReference type="SAM" id="SignalP"/>
    </source>
</evidence>
<feature type="region of interest" description="Disordered" evidence="2">
    <location>
        <begin position="431"/>
        <end position="484"/>
    </location>
</feature>
<keyword evidence="1" id="KW-0863">Zinc-finger</keyword>
<gene>
    <name evidence="5" type="ORF">Q8F55_007062</name>
</gene>
<feature type="compositionally biased region" description="Low complexity" evidence="2">
    <location>
        <begin position="283"/>
        <end position="295"/>
    </location>
</feature>
<evidence type="ECO:0000256" key="2">
    <source>
        <dbReference type="SAM" id="MobiDB-lite"/>
    </source>
</evidence>
<reference evidence="5 6" key="1">
    <citation type="submission" date="2023-08" db="EMBL/GenBank/DDBJ databases">
        <title>Annotated Genome Sequence of Vanrija albida AlHP1.</title>
        <authorList>
            <person name="Herzog R."/>
        </authorList>
    </citation>
    <scope>NUCLEOTIDE SEQUENCE [LARGE SCALE GENOMIC DNA]</scope>
    <source>
        <strain evidence="5 6">AlHP1</strain>
    </source>
</reference>
<dbReference type="InterPro" id="IPR001841">
    <property type="entry name" value="Znf_RING"/>
</dbReference>
<dbReference type="PANTHER" id="PTHR10579">
    <property type="entry name" value="CALCIUM-ACTIVATED CHLORIDE CHANNEL REGULATOR"/>
    <property type="match status" value="1"/>
</dbReference>
<feature type="region of interest" description="Disordered" evidence="2">
    <location>
        <begin position="361"/>
        <end position="385"/>
    </location>
</feature>
<feature type="domain" description="RING-type" evidence="4">
    <location>
        <begin position="882"/>
        <end position="938"/>
    </location>
</feature>
<feature type="compositionally biased region" description="Polar residues" evidence="2">
    <location>
        <begin position="673"/>
        <end position="698"/>
    </location>
</feature>
<feature type="compositionally biased region" description="Low complexity" evidence="2">
    <location>
        <begin position="653"/>
        <end position="666"/>
    </location>
</feature>
<feature type="compositionally biased region" description="Basic residues" evidence="2">
    <location>
        <begin position="200"/>
        <end position="215"/>
    </location>
</feature>
<dbReference type="InterPro" id="IPR036465">
    <property type="entry name" value="vWFA_dom_sf"/>
</dbReference>
<feature type="compositionally biased region" description="Low complexity" evidence="2">
    <location>
        <begin position="793"/>
        <end position="802"/>
    </location>
</feature>
<keyword evidence="6" id="KW-1185">Reference proteome</keyword>
<dbReference type="Gene3D" id="3.40.50.410">
    <property type="entry name" value="von Willebrand factor, type A domain"/>
    <property type="match status" value="1"/>
</dbReference>
<sequence>MCARCGPLPLALPLPLPLALAAHDVPASPTSSAGSPPLSSATCAEDTFALYFTASSASVGRAAGADDIGEADAPRMYHPYAAVAEPSGSSGSGSARRQTWPSLLFPDSDCFVLPPASTNFLDLDADMGPPLSACSGPLESFEALFPDEQPRARHSLSSLRRSLSMGGGSRTPSPKLRSVSFVHLEEDDWPRHRPHLHLHAHARRSAPSHPAHPHRPSPVSVPASADASPSSTTFAALPLVPSLDRAMATHGPPLGRGDLPLVVRFEGDNEAVVAAVGAGGASPGAPGATGVAGPSARHDTNHADEPDVPDDDNGCSGRVGPVVGVSTAAAVSASAGAAAAVAAAVAVQNHLARAARGQVPGYSKGEHEHENEHEHKHKHESERTQNRYIAKDDSSPTLSPVDLVHSIPTVEATPTTTPLDNVEEKAIPTTAAAPAPDPAPPAPITLPPPPSSPAVPSPGESRDTSLAASPHSSPNLPDLATPPVDDLAVPHLGAAAAAVALTPTLNDAMSTLHDTAPARLGPLPKPPSSGKHSPRPSPDPSPKPPFLPLSPSPPSYLSRQQEPPSDAPSPSYRSRSSAGTHAQSSAQTSLFTSYHMLHGSESDSDAVDPNPPSPRGRVPPQEHPFHPRVVSPPPALPLPRKPSIRSPPFTVVADAQSPPDDQPQFDQSRRASRYSQVSSNSSDYLDSATTPRYNTASALWTLPERPTPVSTVLEEEPHQGQSEWHDEKPAGDSRRESTWTTASTTRGDNVSIKSASERGTDRGPPPAFGQGPASRRRPHTAPTTSQRTRPERSSTVSSSTSGHSKKSAGAHPFAALNRAPSPRLATEGPEHLSPTPAAAPGLPATGRSVPSLYESFKMAAAATPAHQVTLVSTEDEHGEEECPICCESLSFTYRLPGEKPHVVPECGHSLHEECFVTVYGRVLPSGSSRNIGVCGVCRQPMRVSGTGGERSMGKNKLAALMGGENGSGMGLSTGRPMSVHGAENADGNGDDGVEPIQQQGAGLPTRLQDQHVKVVIPRISILSEYASVRRVPSGKQMVTAMVSIDIPPAVDRSKYAARNRKESFNLSSSAASTAPPITPPLPSPPSAGSFHDAITGHNPSGPLSPNLPNPFAHVVADLRRRLENYKNHGIDTLGPLRLFDILKVRKGTFQKDFHIYLFQEALICVSEERKSGLRNMFHGSSKSNGDNSNRTVLKLRGRIFLRHVHHVVDASTKKELSIALTMETEQEGIDSFMLSFSDRSSHEMWKSTVTRLVDEANNPVPAAHTATGGAGKVAKLMGPPPPGVRAPTINSAGNLSPAPIAASIHEDIPACPITCLGDLAYHVPLARQHTPVDLVIALSTPSHPTPITGGGTSGLPLKARLMRTALQFVLSCMGPKDRVAFVATELGAQGVVRKTPLLNATHHDSRKRLEGFIDGLGIGKIDDDEFEVEIGKDERPDVVTAVNVALDVILQRKVKNPLCGFVLISDTAEQIKRSQMDLVTARLDAAKVPVHTFGYGKAHDPSPLWMISNHTHGTYTFVKEWYHLRDALAGAVGGIMSIALTSMKLRLTCQDNDFRVTKVSGTSQAVISTSGKDVDIDLHEVRHGERREILVEMELDCGPVGEGGEEQGDDGVSLNRHQSMISSGGSLRSRPSLNVHGINGLGGALDALSMSDPSVIQGVVSRSTYPEGVVEEVPVVEVDCSFHDPLAGRSAARLAHPVLLALPVLPPSAAPSTASSEPSIVRRRMELLASDMITRALLIASRKNFGHATRILRETKRIIETIADSTRQNMPNPAEARSRFEIATVLAVDGLASTIQDVDMFLDGLEVSKEMFEMDHRNYAAQQAVILRTQQSWTNRTPTELHYATQDVKDLIQASSDYSPRT</sequence>
<accession>A0ABR3PYU3</accession>
<dbReference type="PROSITE" id="PS50089">
    <property type="entry name" value="ZF_RING_2"/>
    <property type="match status" value="1"/>
</dbReference>
<feature type="chain" id="PRO_5047090509" description="RING-type domain-containing protein" evidence="3">
    <location>
        <begin position="22"/>
        <end position="1862"/>
    </location>
</feature>
<evidence type="ECO:0000259" key="4">
    <source>
        <dbReference type="PROSITE" id="PS50089"/>
    </source>
</evidence>
<feature type="compositionally biased region" description="Low complexity" evidence="2">
    <location>
        <begin position="217"/>
        <end position="231"/>
    </location>
</feature>
<evidence type="ECO:0000313" key="5">
    <source>
        <dbReference type="EMBL" id="KAL1407629.1"/>
    </source>
</evidence>
<feature type="compositionally biased region" description="Low complexity" evidence="2">
    <location>
        <begin position="834"/>
        <end position="846"/>
    </location>
</feature>
<dbReference type="Pfam" id="PF15411">
    <property type="entry name" value="PH_10"/>
    <property type="match status" value="1"/>
</dbReference>
<feature type="region of interest" description="Disordered" evidence="2">
    <location>
        <begin position="514"/>
        <end position="846"/>
    </location>
</feature>
<dbReference type="SUPFAM" id="SSF50729">
    <property type="entry name" value="PH domain-like"/>
    <property type="match status" value="1"/>
</dbReference>
<proteinExistence type="predicted"/>
<feature type="compositionally biased region" description="Low complexity" evidence="2">
    <location>
        <begin position="155"/>
        <end position="164"/>
    </location>
</feature>
<dbReference type="InterPro" id="IPR013083">
    <property type="entry name" value="Znf_RING/FYVE/PHD"/>
</dbReference>
<feature type="compositionally biased region" description="Polar residues" evidence="2">
    <location>
        <begin position="579"/>
        <end position="592"/>
    </location>
</feature>
<feature type="region of interest" description="Disordered" evidence="2">
    <location>
        <begin position="200"/>
        <end position="231"/>
    </location>
</feature>
<dbReference type="InterPro" id="IPR051266">
    <property type="entry name" value="CLCR"/>
</dbReference>
<dbReference type="CDD" id="cd13246">
    <property type="entry name" value="PH_Scd1"/>
    <property type="match status" value="1"/>
</dbReference>
<feature type="compositionally biased region" description="Pro residues" evidence="2">
    <location>
        <begin position="435"/>
        <end position="456"/>
    </location>
</feature>
<feature type="region of interest" description="Disordered" evidence="2">
    <location>
        <begin position="280"/>
        <end position="314"/>
    </location>
</feature>
<evidence type="ECO:0000256" key="1">
    <source>
        <dbReference type="PROSITE-ProRule" id="PRU00175"/>
    </source>
</evidence>
<keyword evidence="3" id="KW-0732">Signal</keyword>
<feature type="compositionally biased region" description="Pro residues" evidence="2">
    <location>
        <begin position="1076"/>
        <end position="1085"/>
    </location>
</feature>
<feature type="compositionally biased region" description="Low complexity" evidence="2">
    <location>
        <begin position="1066"/>
        <end position="1075"/>
    </location>
</feature>
<keyword evidence="1" id="KW-0479">Metal-binding</keyword>
<feature type="region of interest" description="Disordered" evidence="2">
    <location>
        <begin position="1598"/>
        <end position="1628"/>
    </location>
</feature>
<comment type="caution">
    <text evidence="5">The sequence shown here is derived from an EMBL/GenBank/DDBJ whole genome shotgun (WGS) entry which is preliminary data.</text>
</comment>
<feature type="compositionally biased region" description="Polar residues" evidence="2">
    <location>
        <begin position="464"/>
        <end position="475"/>
    </location>
</feature>
<dbReference type="InterPro" id="IPR033511">
    <property type="entry name" value="Cdc24/Scd1_PH_dom"/>
</dbReference>
<dbReference type="PANTHER" id="PTHR10579:SF43">
    <property type="entry name" value="ZINC FINGER (C3HC4-TYPE RING FINGER) FAMILY PROTEIN"/>
    <property type="match status" value="1"/>
</dbReference>
<feature type="compositionally biased region" description="Basic and acidic residues" evidence="2">
    <location>
        <begin position="715"/>
        <end position="737"/>
    </location>
</feature>
<dbReference type="EMBL" id="JBBXJM010000005">
    <property type="protein sequence ID" value="KAL1407629.1"/>
    <property type="molecule type" value="Genomic_DNA"/>
</dbReference>
<feature type="compositionally biased region" description="Pro residues" evidence="2">
    <location>
        <begin position="630"/>
        <end position="640"/>
    </location>
</feature>
<organism evidence="5 6">
    <name type="scientific">Vanrija albida</name>
    <dbReference type="NCBI Taxonomy" id="181172"/>
    <lineage>
        <taxon>Eukaryota</taxon>
        <taxon>Fungi</taxon>
        <taxon>Dikarya</taxon>
        <taxon>Basidiomycota</taxon>
        <taxon>Agaricomycotina</taxon>
        <taxon>Tremellomycetes</taxon>
        <taxon>Trichosporonales</taxon>
        <taxon>Trichosporonaceae</taxon>
        <taxon>Vanrija</taxon>
    </lineage>
</organism>
<name>A0ABR3PYU3_9TREE</name>
<dbReference type="SUPFAM" id="SSF57850">
    <property type="entry name" value="RING/U-box"/>
    <property type="match status" value="1"/>
</dbReference>
<protein>
    <recommendedName>
        <fullName evidence="4">RING-type domain-containing protein</fullName>
    </recommendedName>
</protein>
<dbReference type="RefSeq" id="XP_069207573.1">
    <property type="nucleotide sequence ID" value="XM_069355502.1"/>
</dbReference>
<feature type="compositionally biased region" description="Polar residues" evidence="2">
    <location>
        <begin position="738"/>
        <end position="754"/>
    </location>
</feature>
<dbReference type="GeneID" id="95988105"/>
<evidence type="ECO:0000313" key="6">
    <source>
        <dbReference type="Proteomes" id="UP001565368"/>
    </source>
</evidence>
<dbReference type="InterPro" id="IPR011993">
    <property type="entry name" value="PH-like_dom_sf"/>
</dbReference>
<feature type="region of interest" description="Disordered" evidence="2">
    <location>
        <begin position="1064"/>
        <end position="1106"/>
    </location>
</feature>
<dbReference type="Gene3D" id="3.30.40.10">
    <property type="entry name" value="Zinc/RING finger domain, C3HC4 (zinc finger)"/>
    <property type="match status" value="1"/>
</dbReference>
<dbReference type="SUPFAM" id="SSF53300">
    <property type="entry name" value="vWA-like"/>
    <property type="match status" value="1"/>
</dbReference>
<feature type="signal peptide" evidence="3">
    <location>
        <begin position="1"/>
        <end position="21"/>
    </location>
</feature>
<dbReference type="Proteomes" id="UP001565368">
    <property type="component" value="Unassembled WGS sequence"/>
</dbReference>
<feature type="region of interest" description="Disordered" evidence="2">
    <location>
        <begin position="152"/>
        <end position="176"/>
    </location>
</feature>